<dbReference type="AlphaFoldDB" id="A0A2H0Y3H8"/>
<dbReference type="InterPro" id="IPR036866">
    <property type="entry name" value="RibonucZ/Hydroxyglut_hydro"/>
</dbReference>
<name>A0A2H0Y3H8_UNCSA</name>
<sequence>MLGPNFHAQLEAQLAEIQTYIDNHVVPLPASETPDFSGRVSLNDYRRTTVVDQELVARLRDPRATLEAESDETTHLSLVGASLVLVDAGNPATAAYVDSLASRIRVSSAAIFLTHFHSDHSIALAATISTLVDRGIIVNLVIPEEAIFQAVGYFMSNPEVLGSIISSPLVNLHLITSASTFSINNASQMAVMAPPAAIGHFITSRGYVQTDRNGNGRCYSGDINPGAFNPLTSKPYTEAEVKAGLREYFFALVKKAVTVEAREIDLFIDYGHFPPVLQEYISGELQRDLGAYCRGQGANFALHLDHQKNNEGYTLKV</sequence>
<reference evidence="1 2" key="1">
    <citation type="submission" date="2017-09" db="EMBL/GenBank/DDBJ databases">
        <title>Depth-based differentiation of microbial function through sediment-hosted aquifers and enrichment of novel symbionts in the deep terrestrial subsurface.</title>
        <authorList>
            <person name="Probst A.J."/>
            <person name="Ladd B."/>
            <person name="Jarett J.K."/>
            <person name="Geller-Mcgrath D.E."/>
            <person name="Sieber C.M."/>
            <person name="Emerson J.B."/>
            <person name="Anantharaman K."/>
            <person name="Thomas B.C."/>
            <person name="Malmstrom R."/>
            <person name="Stieglmeier M."/>
            <person name="Klingl A."/>
            <person name="Woyke T."/>
            <person name="Ryan C.M."/>
            <person name="Banfield J.F."/>
        </authorList>
    </citation>
    <scope>NUCLEOTIDE SEQUENCE [LARGE SCALE GENOMIC DNA]</scope>
    <source>
        <strain evidence="1">CG08_land_8_20_14_0_20_45_16</strain>
    </source>
</reference>
<evidence type="ECO:0000313" key="1">
    <source>
        <dbReference type="EMBL" id="PIS31404.1"/>
    </source>
</evidence>
<evidence type="ECO:0000313" key="2">
    <source>
        <dbReference type="Proteomes" id="UP000231343"/>
    </source>
</evidence>
<organism evidence="1 2">
    <name type="scientific">Candidatus Saganbacteria bacterium CG08_land_8_20_14_0_20_45_16</name>
    <dbReference type="NCBI Taxonomy" id="2014293"/>
    <lineage>
        <taxon>Bacteria</taxon>
        <taxon>Bacillati</taxon>
        <taxon>Saganbacteria</taxon>
    </lineage>
</organism>
<dbReference type="EMBL" id="PEYM01000018">
    <property type="protein sequence ID" value="PIS31404.1"/>
    <property type="molecule type" value="Genomic_DNA"/>
</dbReference>
<dbReference type="Proteomes" id="UP000231343">
    <property type="component" value="Unassembled WGS sequence"/>
</dbReference>
<protein>
    <recommendedName>
        <fullName evidence="3">Metallo-beta-lactamase domain-containing protein</fullName>
    </recommendedName>
</protein>
<dbReference type="Gene3D" id="3.60.15.10">
    <property type="entry name" value="Ribonuclease Z/Hydroxyacylglutathione hydrolase-like"/>
    <property type="match status" value="1"/>
</dbReference>
<accession>A0A2H0Y3H8</accession>
<evidence type="ECO:0008006" key="3">
    <source>
        <dbReference type="Google" id="ProtNLM"/>
    </source>
</evidence>
<dbReference type="SUPFAM" id="SSF56281">
    <property type="entry name" value="Metallo-hydrolase/oxidoreductase"/>
    <property type="match status" value="1"/>
</dbReference>
<proteinExistence type="predicted"/>
<comment type="caution">
    <text evidence="1">The sequence shown here is derived from an EMBL/GenBank/DDBJ whole genome shotgun (WGS) entry which is preliminary data.</text>
</comment>
<gene>
    <name evidence="1" type="ORF">COT42_01155</name>
</gene>